<evidence type="ECO:0000313" key="1">
    <source>
        <dbReference type="EMBL" id="OXU25158.1"/>
    </source>
</evidence>
<keyword evidence="2" id="KW-1185">Reference proteome</keyword>
<gene>
    <name evidence="1" type="ORF">TSAR_012814</name>
</gene>
<name>A0A232F3V8_9HYME</name>
<accession>A0A232F3V8</accession>
<protein>
    <submittedName>
        <fullName evidence="1">Uncharacterized protein</fullName>
    </submittedName>
</protein>
<dbReference type="EMBL" id="NNAY01001092">
    <property type="protein sequence ID" value="OXU25158.1"/>
    <property type="molecule type" value="Genomic_DNA"/>
</dbReference>
<organism evidence="1 2">
    <name type="scientific">Trichomalopsis sarcophagae</name>
    <dbReference type="NCBI Taxonomy" id="543379"/>
    <lineage>
        <taxon>Eukaryota</taxon>
        <taxon>Metazoa</taxon>
        <taxon>Ecdysozoa</taxon>
        <taxon>Arthropoda</taxon>
        <taxon>Hexapoda</taxon>
        <taxon>Insecta</taxon>
        <taxon>Pterygota</taxon>
        <taxon>Neoptera</taxon>
        <taxon>Endopterygota</taxon>
        <taxon>Hymenoptera</taxon>
        <taxon>Apocrita</taxon>
        <taxon>Proctotrupomorpha</taxon>
        <taxon>Chalcidoidea</taxon>
        <taxon>Pteromalidae</taxon>
        <taxon>Pteromalinae</taxon>
        <taxon>Trichomalopsis</taxon>
    </lineage>
</organism>
<dbReference type="AlphaFoldDB" id="A0A232F3V8"/>
<evidence type="ECO:0000313" key="2">
    <source>
        <dbReference type="Proteomes" id="UP000215335"/>
    </source>
</evidence>
<dbReference type="Proteomes" id="UP000215335">
    <property type="component" value="Unassembled WGS sequence"/>
</dbReference>
<reference evidence="1 2" key="1">
    <citation type="journal article" date="2017" name="Curr. Biol.">
        <title>The Evolution of Venom by Co-option of Single-Copy Genes.</title>
        <authorList>
            <person name="Martinson E.O."/>
            <person name="Mrinalini"/>
            <person name="Kelkar Y.D."/>
            <person name="Chang C.H."/>
            <person name="Werren J.H."/>
        </authorList>
    </citation>
    <scope>NUCLEOTIDE SEQUENCE [LARGE SCALE GENOMIC DNA]</scope>
    <source>
        <strain evidence="1 2">Alberta</strain>
        <tissue evidence="1">Whole body</tissue>
    </source>
</reference>
<sequence>MPRVTKGGRYSGDGPREQLDGSCSLLSERGAPNLASVVGDLPARWPVAVRVCYLLRAKVLHRQLWAAQHSAGVRCCATGLRP</sequence>
<comment type="caution">
    <text evidence="1">The sequence shown here is derived from an EMBL/GenBank/DDBJ whole genome shotgun (WGS) entry which is preliminary data.</text>
</comment>
<proteinExistence type="predicted"/>